<gene>
    <name evidence="1" type="ORF">ERS852490_01393</name>
</gene>
<dbReference type="AlphaFoldDB" id="A0A174YTS1"/>
<name>A0A174YTS1_9FIRM</name>
<evidence type="ECO:0000313" key="2">
    <source>
        <dbReference type="Proteomes" id="UP000095621"/>
    </source>
</evidence>
<evidence type="ECO:0000313" key="1">
    <source>
        <dbReference type="EMBL" id="CUQ77102.1"/>
    </source>
</evidence>
<dbReference type="InterPro" id="IPR036388">
    <property type="entry name" value="WH-like_DNA-bd_sf"/>
</dbReference>
<reference evidence="1 2" key="1">
    <citation type="submission" date="2015-09" db="EMBL/GenBank/DDBJ databases">
        <authorList>
            <consortium name="Pathogen Informatics"/>
        </authorList>
    </citation>
    <scope>NUCLEOTIDE SEQUENCE [LARGE SCALE GENOMIC DNA]</scope>
    <source>
        <strain evidence="1 2">2789STDY5834875</strain>
    </source>
</reference>
<accession>A0A174YTS1</accession>
<proteinExistence type="predicted"/>
<dbReference type="EMBL" id="CZBU01000003">
    <property type="protein sequence ID" value="CUQ77102.1"/>
    <property type="molecule type" value="Genomic_DNA"/>
</dbReference>
<dbReference type="RefSeq" id="WP_055215544.1">
    <property type="nucleotide sequence ID" value="NZ_CZBU01000003.1"/>
</dbReference>
<dbReference type="Proteomes" id="UP000095621">
    <property type="component" value="Unassembled WGS sequence"/>
</dbReference>
<dbReference type="Gene3D" id="1.10.10.10">
    <property type="entry name" value="Winged helix-like DNA-binding domain superfamily/Winged helix DNA-binding domain"/>
    <property type="match status" value="1"/>
</dbReference>
<protein>
    <submittedName>
        <fullName evidence="1">NUMOD1 domain</fullName>
    </submittedName>
</protein>
<organism evidence="1 2">
    <name type="scientific">Lachnospira eligens</name>
    <dbReference type="NCBI Taxonomy" id="39485"/>
    <lineage>
        <taxon>Bacteria</taxon>
        <taxon>Bacillati</taxon>
        <taxon>Bacillota</taxon>
        <taxon>Clostridia</taxon>
        <taxon>Lachnospirales</taxon>
        <taxon>Lachnospiraceae</taxon>
        <taxon>Lachnospira</taxon>
    </lineage>
</organism>
<sequence length="120" mass="13543">MKNNVRVEIIETGEVFDSITACANYIGGNARHASIVSRNPRMTCKGYHIVRIDEPIPEIDLSRSFVGRPGIRVRIVETGDEFDSIKECAEFMNCSSGRIHDALTGYNNIHTYNGYHFTYV</sequence>